<evidence type="ECO:0000313" key="2">
    <source>
        <dbReference type="EMBL" id="GAA2046501.1"/>
    </source>
</evidence>
<feature type="region of interest" description="Disordered" evidence="1">
    <location>
        <begin position="1"/>
        <end position="37"/>
    </location>
</feature>
<organism evidence="2 3">
    <name type="scientific">Catenulispora yoronensis</name>
    <dbReference type="NCBI Taxonomy" id="450799"/>
    <lineage>
        <taxon>Bacteria</taxon>
        <taxon>Bacillati</taxon>
        <taxon>Actinomycetota</taxon>
        <taxon>Actinomycetes</taxon>
        <taxon>Catenulisporales</taxon>
        <taxon>Catenulisporaceae</taxon>
        <taxon>Catenulispora</taxon>
    </lineage>
</organism>
<name>A0ABP5GP21_9ACTN</name>
<gene>
    <name evidence="2" type="ORF">GCM10009839_58590</name>
</gene>
<accession>A0ABP5GP21</accession>
<evidence type="ECO:0000256" key="1">
    <source>
        <dbReference type="SAM" id="MobiDB-lite"/>
    </source>
</evidence>
<comment type="caution">
    <text evidence="2">The sequence shown here is derived from an EMBL/GenBank/DDBJ whole genome shotgun (WGS) entry which is preliminary data.</text>
</comment>
<dbReference type="Proteomes" id="UP001500751">
    <property type="component" value="Unassembled WGS sequence"/>
</dbReference>
<keyword evidence="3" id="KW-1185">Reference proteome</keyword>
<reference evidence="3" key="1">
    <citation type="journal article" date="2019" name="Int. J. Syst. Evol. Microbiol.">
        <title>The Global Catalogue of Microorganisms (GCM) 10K type strain sequencing project: providing services to taxonomists for standard genome sequencing and annotation.</title>
        <authorList>
            <consortium name="The Broad Institute Genomics Platform"/>
            <consortium name="The Broad Institute Genome Sequencing Center for Infectious Disease"/>
            <person name="Wu L."/>
            <person name="Ma J."/>
        </authorList>
    </citation>
    <scope>NUCLEOTIDE SEQUENCE [LARGE SCALE GENOMIC DNA]</scope>
    <source>
        <strain evidence="3">JCM 16014</strain>
    </source>
</reference>
<sequence length="78" mass="8449">MRTLFAPGPGRHARQRGRVVADATGSSRPAARPAARPTEEIGLGARAGDADWLGRRRMFTADADMGVWVRASDFKEIV</sequence>
<evidence type="ECO:0000313" key="3">
    <source>
        <dbReference type="Proteomes" id="UP001500751"/>
    </source>
</evidence>
<dbReference type="EMBL" id="BAAAQN010000041">
    <property type="protein sequence ID" value="GAA2046501.1"/>
    <property type="molecule type" value="Genomic_DNA"/>
</dbReference>
<proteinExistence type="predicted"/>
<protein>
    <submittedName>
        <fullName evidence="2">Uncharacterized protein</fullName>
    </submittedName>
</protein>